<dbReference type="InterPro" id="IPR027417">
    <property type="entry name" value="P-loop_NTPase"/>
</dbReference>
<evidence type="ECO:0000313" key="3">
    <source>
        <dbReference type="EMBL" id="CAH0480210.1"/>
    </source>
</evidence>
<evidence type="ECO:0000256" key="1">
    <source>
        <dbReference type="SAM" id="MobiDB-lite"/>
    </source>
</evidence>
<organism evidence="3 4">
    <name type="scientific">Peronospora belbahrii</name>
    <dbReference type="NCBI Taxonomy" id="622444"/>
    <lineage>
        <taxon>Eukaryota</taxon>
        <taxon>Sar</taxon>
        <taxon>Stramenopiles</taxon>
        <taxon>Oomycota</taxon>
        <taxon>Peronosporomycetes</taxon>
        <taxon>Peronosporales</taxon>
        <taxon>Peronosporaceae</taxon>
        <taxon>Peronospora</taxon>
    </lineage>
</organism>
<sequence>MLQRVLSQENVDERRRALFHASGITTYRQLLQRPLWDVAHVADLSVYETEKLLTKLSIRLAPASQSALGMFLDSANHPTFLRTGLPGIDQALNGGLHCRALSEFVGTAGIGKSQAAMTLAVVCALDYPENGVIYFDVEHNFSAKRLLQITITRIRQTYAGQEADINELAAAVVRRIRVVKVSSIAAFVAKFKEVENAICSLKIKLLIIDCVTTLFLKANGLTHAQRQHQMLRLARDLKLFADTYEVFIVVTNRATTVEGDSGLYTKPQLGESWAHCVTTRFVMERRSLGRAMTIMKSSVAGYVVQPFTIKEGGIVAVEDASKAAASDDFTIHDELLSGMALTGLPMLDPCNVQLTQPENGEDPDTTQCVEQSDEDPPSSQSSHPGKVQETEFSSFDIVPDSNSDEDHESFDWHNVTEE</sequence>
<evidence type="ECO:0000259" key="2">
    <source>
        <dbReference type="PROSITE" id="PS50162"/>
    </source>
</evidence>
<dbReference type="GO" id="GO:0005524">
    <property type="term" value="F:ATP binding"/>
    <property type="evidence" value="ECO:0007669"/>
    <property type="project" value="InterPro"/>
</dbReference>
<feature type="region of interest" description="Disordered" evidence="1">
    <location>
        <begin position="354"/>
        <end position="418"/>
    </location>
</feature>
<dbReference type="EMBL" id="CAKKTJ010000324">
    <property type="protein sequence ID" value="CAH0480210.1"/>
    <property type="molecule type" value="Genomic_DNA"/>
</dbReference>
<evidence type="ECO:0000313" key="4">
    <source>
        <dbReference type="Proteomes" id="UP001160483"/>
    </source>
</evidence>
<dbReference type="PANTHER" id="PTHR46456:SF1">
    <property type="entry name" value="DNA REPAIR PROTEIN RAD51 HOMOLOG 2"/>
    <property type="match status" value="1"/>
</dbReference>
<reference evidence="3" key="1">
    <citation type="submission" date="2021-11" db="EMBL/GenBank/DDBJ databases">
        <authorList>
            <person name="Islam A."/>
            <person name="Islam S."/>
            <person name="Flora M.S."/>
            <person name="Rahman M."/>
            <person name="Ziaur R.M."/>
            <person name="Epstein J.H."/>
            <person name="Hassan M."/>
            <person name="Klassen M."/>
            <person name="Woodard K."/>
            <person name="Webb A."/>
            <person name="Webby R.J."/>
            <person name="El Zowalaty M.E."/>
        </authorList>
    </citation>
    <scope>NUCLEOTIDE SEQUENCE</scope>
    <source>
        <strain evidence="3">Pbs3</strain>
    </source>
</reference>
<dbReference type="AlphaFoldDB" id="A0AAU9L624"/>
<proteinExistence type="predicted"/>
<name>A0AAU9L624_9STRA</name>
<gene>
    <name evidence="3" type="ORF">PBS003_LOCUS6835</name>
</gene>
<dbReference type="InterPro" id="IPR013632">
    <property type="entry name" value="Rad51_C"/>
</dbReference>
<dbReference type="GO" id="GO:0005657">
    <property type="term" value="C:replication fork"/>
    <property type="evidence" value="ECO:0007669"/>
    <property type="project" value="TreeGrafter"/>
</dbReference>
<feature type="compositionally biased region" description="Basic and acidic residues" evidence="1">
    <location>
        <begin position="409"/>
        <end position="418"/>
    </location>
</feature>
<dbReference type="PANTHER" id="PTHR46456">
    <property type="entry name" value="DNA REPAIR PROTEIN RAD51 HOMOLOG 2"/>
    <property type="match status" value="1"/>
</dbReference>
<dbReference type="GO" id="GO:0003690">
    <property type="term" value="F:double-stranded DNA binding"/>
    <property type="evidence" value="ECO:0007669"/>
    <property type="project" value="TreeGrafter"/>
</dbReference>
<dbReference type="GO" id="GO:0000724">
    <property type="term" value="P:double-strand break repair via homologous recombination"/>
    <property type="evidence" value="ECO:0007669"/>
    <property type="project" value="InterPro"/>
</dbReference>
<dbReference type="Gene3D" id="3.40.50.300">
    <property type="entry name" value="P-loop containing nucleotide triphosphate hydrolases"/>
    <property type="match status" value="1"/>
</dbReference>
<feature type="domain" description="RecA family profile 1" evidence="2">
    <location>
        <begin position="77"/>
        <end position="257"/>
    </location>
</feature>
<dbReference type="InterPro" id="IPR030548">
    <property type="entry name" value="RAD51B"/>
</dbReference>
<dbReference type="GO" id="GO:0033063">
    <property type="term" value="C:Rad51B-Rad51C-Rad51D-XRCC2 complex"/>
    <property type="evidence" value="ECO:0007669"/>
    <property type="project" value="InterPro"/>
</dbReference>
<dbReference type="GO" id="GO:0000400">
    <property type="term" value="F:four-way junction DNA binding"/>
    <property type="evidence" value="ECO:0007669"/>
    <property type="project" value="TreeGrafter"/>
</dbReference>
<dbReference type="Proteomes" id="UP001160483">
    <property type="component" value="Unassembled WGS sequence"/>
</dbReference>
<comment type="caution">
    <text evidence="3">The sequence shown here is derived from an EMBL/GenBank/DDBJ whole genome shotgun (WGS) entry which is preliminary data.</text>
</comment>
<dbReference type="SUPFAM" id="SSF52540">
    <property type="entry name" value="P-loop containing nucleoside triphosphate hydrolases"/>
    <property type="match status" value="1"/>
</dbReference>
<dbReference type="GO" id="GO:0003697">
    <property type="term" value="F:single-stranded DNA binding"/>
    <property type="evidence" value="ECO:0007669"/>
    <property type="project" value="TreeGrafter"/>
</dbReference>
<protein>
    <recommendedName>
        <fullName evidence="2">RecA family profile 1 domain-containing protein</fullName>
    </recommendedName>
</protein>
<accession>A0AAU9L624</accession>
<dbReference type="Pfam" id="PF08423">
    <property type="entry name" value="Rad51"/>
    <property type="match status" value="1"/>
</dbReference>
<dbReference type="InterPro" id="IPR020588">
    <property type="entry name" value="RecA_ATP-bd"/>
</dbReference>
<dbReference type="PROSITE" id="PS50162">
    <property type="entry name" value="RECA_2"/>
    <property type="match status" value="1"/>
</dbReference>
<dbReference type="GO" id="GO:0140664">
    <property type="term" value="F:ATP-dependent DNA damage sensor activity"/>
    <property type="evidence" value="ECO:0007669"/>
    <property type="project" value="InterPro"/>
</dbReference>